<dbReference type="InterPro" id="IPR056068">
    <property type="entry name" value="EMF2-like_DUF7651"/>
</dbReference>
<evidence type="ECO:0000256" key="2">
    <source>
        <dbReference type="ARBA" id="ARBA00023163"/>
    </source>
</evidence>
<evidence type="ECO:0000259" key="3">
    <source>
        <dbReference type="Pfam" id="PF24663"/>
    </source>
</evidence>
<organism evidence="4 5">
    <name type="scientific">Liquidambar formosana</name>
    <name type="common">Formosan gum</name>
    <dbReference type="NCBI Taxonomy" id="63359"/>
    <lineage>
        <taxon>Eukaryota</taxon>
        <taxon>Viridiplantae</taxon>
        <taxon>Streptophyta</taxon>
        <taxon>Embryophyta</taxon>
        <taxon>Tracheophyta</taxon>
        <taxon>Spermatophyta</taxon>
        <taxon>Magnoliopsida</taxon>
        <taxon>eudicotyledons</taxon>
        <taxon>Gunneridae</taxon>
        <taxon>Pentapetalae</taxon>
        <taxon>Saxifragales</taxon>
        <taxon>Altingiaceae</taxon>
        <taxon>Liquidambar</taxon>
    </lineage>
</organism>
<evidence type="ECO:0000313" key="4">
    <source>
        <dbReference type="EMBL" id="KAK9293155.1"/>
    </source>
</evidence>
<keyword evidence="5" id="KW-1185">Reference proteome</keyword>
<gene>
    <name evidence="4" type="ORF">L1049_021142</name>
</gene>
<evidence type="ECO:0000256" key="1">
    <source>
        <dbReference type="ARBA" id="ARBA00023015"/>
    </source>
</evidence>
<dbReference type="GO" id="GO:0005634">
    <property type="term" value="C:nucleus"/>
    <property type="evidence" value="ECO:0007669"/>
    <property type="project" value="UniProtKB-ARBA"/>
</dbReference>
<keyword evidence="1" id="KW-0805">Transcription regulation</keyword>
<dbReference type="PANTHER" id="PTHR22597">
    <property type="entry name" value="POLYCOMB GROUP PROTEIN"/>
    <property type="match status" value="1"/>
</dbReference>
<feature type="domain" description="DUF7651" evidence="3">
    <location>
        <begin position="70"/>
        <end position="162"/>
    </location>
</feature>
<dbReference type="PANTHER" id="PTHR22597:SF22">
    <property type="entry name" value="POLYCOMB GROUP PROTEIN EMBRYONIC FLOWER 2-RELATED"/>
    <property type="match status" value="1"/>
</dbReference>
<protein>
    <recommendedName>
        <fullName evidence="3">DUF7651 domain-containing protein</fullName>
    </recommendedName>
</protein>
<dbReference type="AlphaFoldDB" id="A0AAP0XB61"/>
<dbReference type="EMBL" id="JBBPBK010000001">
    <property type="protein sequence ID" value="KAK9293155.1"/>
    <property type="molecule type" value="Genomic_DNA"/>
</dbReference>
<dbReference type="Proteomes" id="UP001415857">
    <property type="component" value="Unassembled WGS sequence"/>
</dbReference>
<dbReference type="Pfam" id="PF24663">
    <property type="entry name" value="DUF7651"/>
    <property type="match status" value="1"/>
</dbReference>
<keyword evidence="2" id="KW-0804">Transcription</keyword>
<comment type="caution">
    <text evidence="4">The sequence shown here is derived from an EMBL/GenBank/DDBJ whole genome shotgun (WGS) entry which is preliminary data.</text>
</comment>
<proteinExistence type="predicted"/>
<dbReference type="GO" id="GO:0031490">
    <property type="term" value="F:chromatin DNA binding"/>
    <property type="evidence" value="ECO:0007669"/>
    <property type="project" value="TreeGrafter"/>
</dbReference>
<sequence>MPGIPLVAREAIYSRNTDQMCRQDSRVHLSVEEEIAAEESLSIYCKPVELYNILQRRAIINPTFLQRCLHYKIHAKHKRRIQLTISLPGTVCDDVQAQSLLPLYILLARCVPDAAVGEYSAAYRFNRACILTTSSGVEGGTRAQANFILPEIDKLAAEVKSGFACHLACQLCWNKEFFEWN</sequence>
<accession>A0AAP0XB61</accession>
<name>A0AAP0XB61_LIQFO</name>
<reference evidence="4 5" key="1">
    <citation type="journal article" date="2024" name="Plant J.">
        <title>Genome sequences and population genomics reveal climatic adaptation and genomic divergence between two closely related sweetgum species.</title>
        <authorList>
            <person name="Xu W.Q."/>
            <person name="Ren C.Q."/>
            <person name="Zhang X.Y."/>
            <person name="Comes H.P."/>
            <person name="Liu X.H."/>
            <person name="Li Y.G."/>
            <person name="Kettle C.J."/>
            <person name="Jalonen R."/>
            <person name="Gaisberger H."/>
            <person name="Ma Y.Z."/>
            <person name="Qiu Y.X."/>
        </authorList>
    </citation>
    <scope>NUCLEOTIDE SEQUENCE [LARGE SCALE GENOMIC DNA]</scope>
    <source>
        <strain evidence="4">Hangzhou</strain>
    </source>
</reference>
<evidence type="ECO:0000313" key="5">
    <source>
        <dbReference type="Proteomes" id="UP001415857"/>
    </source>
</evidence>